<proteinExistence type="predicted"/>
<gene>
    <name evidence="1" type="ORF">ASIM_LOCUS2869</name>
</gene>
<evidence type="ECO:0000313" key="1">
    <source>
        <dbReference type="EMBL" id="VDK20758.1"/>
    </source>
</evidence>
<name>A0A0M3J637_ANISI</name>
<dbReference type="WBParaSite" id="ASIM_0000302101-mRNA-1">
    <property type="protein sequence ID" value="ASIM_0000302101-mRNA-1"/>
    <property type="gene ID" value="ASIM_0000302101"/>
</dbReference>
<reference evidence="3" key="1">
    <citation type="submission" date="2017-02" db="UniProtKB">
        <authorList>
            <consortium name="WormBaseParasite"/>
        </authorList>
    </citation>
    <scope>IDENTIFICATION</scope>
</reference>
<evidence type="ECO:0000313" key="2">
    <source>
        <dbReference type="Proteomes" id="UP000267096"/>
    </source>
</evidence>
<dbReference type="AlphaFoldDB" id="A0A0M3J637"/>
<organism evidence="3">
    <name type="scientific">Anisakis simplex</name>
    <name type="common">Herring worm</name>
    <dbReference type="NCBI Taxonomy" id="6269"/>
    <lineage>
        <taxon>Eukaryota</taxon>
        <taxon>Metazoa</taxon>
        <taxon>Ecdysozoa</taxon>
        <taxon>Nematoda</taxon>
        <taxon>Chromadorea</taxon>
        <taxon>Rhabditida</taxon>
        <taxon>Spirurina</taxon>
        <taxon>Ascaridomorpha</taxon>
        <taxon>Ascaridoidea</taxon>
        <taxon>Anisakidae</taxon>
        <taxon>Anisakis</taxon>
        <taxon>Anisakis simplex complex</taxon>
    </lineage>
</organism>
<dbReference type="Proteomes" id="UP000267096">
    <property type="component" value="Unassembled WGS sequence"/>
</dbReference>
<reference evidence="1 2" key="2">
    <citation type="submission" date="2018-11" db="EMBL/GenBank/DDBJ databases">
        <authorList>
            <consortium name="Pathogen Informatics"/>
        </authorList>
    </citation>
    <scope>NUCLEOTIDE SEQUENCE [LARGE SCALE GENOMIC DNA]</scope>
</reference>
<dbReference type="EMBL" id="UYRR01004098">
    <property type="protein sequence ID" value="VDK20758.1"/>
    <property type="molecule type" value="Genomic_DNA"/>
</dbReference>
<sequence>MAPDNLKDLLLGNQTDAEFEQNIVEFERLAAYIETENADVDVETKPAELPGQMQKIRNDQVRVCGVDDFLTVSAIRARIMLVSLT</sequence>
<evidence type="ECO:0000313" key="3">
    <source>
        <dbReference type="WBParaSite" id="ASIM_0000302101-mRNA-1"/>
    </source>
</evidence>
<protein>
    <submittedName>
        <fullName evidence="3">Type I site-specific deoxyribonuclease</fullName>
    </submittedName>
</protein>
<accession>A0A0M3J637</accession>
<keyword evidence="2" id="KW-1185">Reference proteome</keyword>